<evidence type="ECO:0000313" key="2">
    <source>
        <dbReference type="Proteomes" id="UP000276133"/>
    </source>
</evidence>
<accession>A0A3M7RCK1</accession>
<evidence type="ECO:0000313" key="1">
    <source>
        <dbReference type="EMBL" id="RNA21296.1"/>
    </source>
</evidence>
<keyword evidence="2" id="KW-1185">Reference proteome</keyword>
<proteinExistence type="predicted"/>
<name>A0A3M7RCK1_BRAPC</name>
<dbReference type="AlphaFoldDB" id="A0A3M7RCK1"/>
<organism evidence="1 2">
    <name type="scientific">Brachionus plicatilis</name>
    <name type="common">Marine rotifer</name>
    <name type="synonym">Brachionus muelleri</name>
    <dbReference type="NCBI Taxonomy" id="10195"/>
    <lineage>
        <taxon>Eukaryota</taxon>
        <taxon>Metazoa</taxon>
        <taxon>Spiralia</taxon>
        <taxon>Gnathifera</taxon>
        <taxon>Rotifera</taxon>
        <taxon>Eurotatoria</taxon>
        <taxon>Monogononta</taxon>
        <taxon>Pseudotrocha</taxon>
        <taxon>Ploima</taxon>
        <taxon>Brachionidae</taxon>
        <taxon>Brachionus</taxon>
    </lineage>
</organism>
<sequence length="121" mass="13985">MERKLDKTSLFKTAYFTNLGVSVLVGPKQSTISDFVKNNTHFFNGTLPMKNDFNIVRQSISIDSYRQERFTQNLNLDSFNQEKSLNKSKTSQKYENCVNCLKNHVSIFTLKKNQSPDVHLT</sequence>
<protein>
    <submittedName>
        <fullName evidence="1">Uncharacterized protein</fullName>
    </submittedName>
</protein>
<dbReference type="Proteomes" id="UP000276133">
    <property type="component" value="Unassembled WGS sequence"/>
</dbReference>
<comment type="caution">
    <text evidence="1">The sequence shown here is derived from an EMBL/GenBank/DDBJ whole genome shotgun (WGS) entry which is preliminary data.</text>
</comment>
<dbReference type="EMBL" id="REGN01003697">
    <property type="protein sequence ID" value="RNA21296.1"/>
    <property type="molecule type" value="Genomic_DNA"/>
</dbReference>
<gene>
    <name evidence="1" type="ORF">BpHYR1_022397</name>
</gene>
<reference evidence="1 2" key="1">
    <citation type="journal article" date="2018" name="Sci. Rep.">
        <title>Genomic signatures of local adaptation to the degree of environmental predictability in rotifers.</title>
        <authorList>
            <person name="Franch-Gras L."/>
            <person name="Hahn C."/>
            <person name="Garcia-Roger E.M."/>
            <person name="Carmona M.J."/>
            <person name="Serra M."/>
            <person name="Gomez A."/>
        </authorList>
    </citation>
    <scope>NUCLEOTIDE SEQUENCE [LARGE SCALE GENOMIC DNA]</scope>
    <source>
        <strain evidence="1">HYR1</strain>
    </source>
</reference>